<accession>X1VSR9</accession>
<protein>
    <recommendedName>
        <fullName evidence="1">Aspartate/glutamate/uridylate kinase domain-containing protein</fullName>
    </recommendedName>
</protein>
<dbReference type="Pfam" id="PF00696">
    <property type="entry name" value="AA_kinase"/>
    <property type="match status" value="1"/>
</dbReference>
<comment type="caution">
    <text evidence="2">The sequence shown here is derived from an EMBL/GenBank/DDBJ whole genome shotgun (WGS) entry which is preliminary data.</text>
</comment>
<dbReference type="AlphaFoldDB" id="X1VSR9"/>
<sequence length="194" mass="22021">LTSIIMKKKVIVLSLGGSLIIPKDINIKFLREFRKVLNKNTKKYKFVVVCGGGSTAREYIGGLEKENIKNKTFHQGLLGISTTRLNARFMTYFLGEDTNKGIPHDMGEVKSMLRIYDLVFCGALRYAKDETSDGTSAKLANYFKTTFINLTDVKGLYNKNPKKYKDAKFIKKISWKDFHKMATAQGFKQGRIQA</sequence>
<dbReference type="SUPFAM" id="SSF53633">
    <property type="entry name" value="Carbamate kinase-like"/>
    <property type="match status" value="1"/>
</dbReference>
<feature type="domain" description="Aspartate/glutamate/uridylate kinase" evidence="1">
    <location>
        <begin position="9"/>
        <end position="183"/>
    </location>
</feature>
<name>X1VSR9_9ZZZZ</name>
<proteinExistence type="predicted"/>
<reference evidence="2" key="1">
    <citation type="journal article" date="2014" name="Front. Microbiol.">
        <title>High frequency of phylogenetically diverse reductive dehalogenase-homologous genes in deep subseafloor sedimentary metagenomes.</title>
        <authorList>
            <person name="Kawai M."/>
            <person name="Futagami T."/>
            <person name="Toyoda A."/>
            <person name="Takaki Y."/>
            <person name="Nishi S."/>
            <person name="Hori S."/>
            <person name="Arai W."/>
            <person name="Tsubouchi T."/>
            <person name="Morono Y."/>
            <person name="Uchiyama I."/>
            <person name="Ito T."/>
            <person name="Fujiyama A."/>
            <person name="Inagaki F."/>
            <person name="Takami H."/>
        </authorList>
    </citation>
    <scope>NUCLEOTIDE SEQUENCE</scope>
    <source>
        <strain evidence="2">Expedition CK06-06</strain>
    </source>
</reference>
<evidence type="ECO:0000313" key="2">
    <source>
        <dbReference type="EMBL" id="GAJ23842.1"/>
    </source>
</evidence>
<evidence type="ECO:0000259" key="1">
    <source>
        <dbReference type="Pfam" id="PF00696"/>
    </source>
</evidence>
<gene>
    <name evidence="2" type="ORF">S12H4_57605</name>
</gene>
<dbReference type="Gene3D" id="3.40.1160.10">
    <property type="entry name" value="Acetylglutamate kinase-like"/>
    <property type="match status" value="1"/>
</dbReference>
<dbReference type="EMBL" id="BARW01037284">
    <property type="protein sequence ID" value="GAJ23842.1"/>
    <property type="molecule type" value="Genomic_DNA"/>
</dbReference>
<dbReference type="InterPro" id="IPR036393">
    <property type="entry name" value="AceGlu_kinase-like_sf"/>
</dbReference>
<dbReference type="InterPro" id="IPR001048">
    <property type="entry name" value="Asp/Glu/Uridylate_kinase"/>
</dbReference>
<organism evidence="2">
    <name type="scientific">marine sediment metagenome</name>
    <dbReference type="NCBI Taxonomy" id="412755"/>
    <lineage>
        <taxon>unclassified sequences</taxon>
        <taxon>metagenomes</taxon>
        <taxon>ecological metagenomes</taxon>
    </lineage>
</organism>
<feature type="non-terminal residue" evidence="2">
    <location>
        <position position="1"/>
    </location>
</feature>